<evidence type="ECO:0000313" key="2">
    <source>
        <dbReference type="Proteomes" id="UP001497522"/>
    </source>
</evidence>
<sequence length="94" mass="10382">MEFVVICQDLTELTRQSTNSARTRSSAGSSVVPLLLPSQPLRDLPQLPRELCIVQKCSREMLHASWVLAAGLRGRVVRGRAHSVVRGEPIPSHK</sequence>
<organism evidence="1 2">
    <name type="scientific">Sphagnum jensenii</name>
    <dbReference type="NCBI Taxonomy" id="128206"/>
    <lineage>
        <taxon>Eukaryota</taxon>
        <taxon>Viridiplantae</taxon>
        <taxon>Streptophyta</taxon>
        <taxon>Embryophyta</taxon>
        <taxon>Bryophyta</taxon>
        <taxon>Sphagnophytina</taxon>
        <taxon>Sphagnopsida</taxon>
        <taxon>Sphagnales</taxon>
        <taxon>Sphagnaceae</taxon>
        <taxon>Sphagnum</taxon>
    </lineage>
</organism>
<dbReference type="EMBL" id="OZ023703">
    <property type="protein sequence ID" value="CAK9871166.1"/>
    <property type="molecule type" value="Genomic_DNA"/>
</dbReference>
<dbReference type="Proteomes" id="UP001497522">
    <property type="component" value="Chromosome 2"/>
</dbReference>
<evidence type="ECO:0000313" key="1">
    <source>
        <dbReference type="EMBL" id="CAK9871166.1"/>
    </source>
</evidence>
<gene>
    <name evidence="1" type="ORF">CSSPJE1EN2_LOCUS13834</name>
</gene>
<proteinExistence type="predicted"/>
<evidence type="ECO:0008006" key="3">
    <source>
        <dbReference type="Google" id="ProtNLM"/>
    </source>
</evidence>
<reference evidence="1 2" key="1">
    <citation type="submission" date="2024-03" db="EMBL/GenBank/DDBJ databases">
        <authorList>
            <consortium name="ELIXIR-Norway"/>
            <consortium name="Elixir Norway"/>
        </authorList>
    </citation>
    <scope>NUCLEOTIDE SEQUENCE [LARGE SCALE GENOMIC DNA]</scope>
</reference>
<keyword evidence="2" id="KW-1185">Reference proteome</keyword>
<accession>A0ABP1B7Z0</accession>
<name>A0ABP1B7Z0_9BRYO</name>
<protein>
    <recommendedName>
        <fullName evidence="3">Ribosomal protein S14</fullName>
    </recommendedName>
</protein>